<evidence type="ECO:0000313" key="1">
    <source>
        <dbReference type="EMBL" id="MDL0147363.1"/>
    </source>
</evidence>
<dbReference type="EMBL" id="JANURU010000013">
    <property type="protein sequence ID" value="MDL0147363.1"/>
    <property type="molecule type" value="Genomic_DNA"/>
</dbReference>
<dbReference type="RefSeq" id="WP_289774189.1">
    <property type="nucleotide sequence ID" value="NZ_JANURU010000013.1"/>
</dbReference>
<gene>
    <name evidence="1" type="ORF">NYG95_07030</name>
</gene>
<comment type="caution">
    <text evidence="1">The sequence shown here is derived from an EMBL/GenBank/DDBJ whole genome shotgun (WGS) entry which is preliminary data.</text>
</comment>
<accession>A0ABT7I513</accession>
<reference evidence="1" key="1">
    <citation type="submission" date="2022-08" db="EMBL/GenBank/DDBJ databases">
        <authorList>
            <person name="Wang H."/>
        </authorList>
    </citation>
    <scope>NUCLEOTIDE SEQUENCE</scope>
    <source>
        <strain evidence="1">XJK33-1</strain>
    </source>
</reference>
<organism evidence="1 2">
    <name type="scientific">Campylobacter felis</name>
    <dbReference type="NCBI Taxonomy" id="2974565"/>
    <lineage>
        <taxon>Bacteria</taxon>
        <taxon>Pseudomonadati</taxon>
        <taxon>Campylobacterota</taxon>
        <taxon>Epsilonproteobacteria</taxon>
        <taxon>Campylobacterales</taxon>
        <taxon>Campylobacteraceae</taxon>
        <taxon>Campylobacter</taxon>
    </lineage>
</organism>
<proteinExistence type="predicted"/>
<dbReference type="Pfam" id="PF11186">
    <property type="entry name" value="DUF2972"/>
    <property type="match status" value="1"/>
</dbReference>
<dbReference type="Proteomes" id="UP001176223">
    <property type="component" value="Unassembled WGS sequence"/>
</dbReference>
<dbReference type="InterPro" id="IPR021353">
    <property type="entry name" value="DUF2972"/>
</dbReference>
<reference evidence="1" key="2">
    <citation type="journal article" date="2023" name="Microorganisms">
        <title>Isolation and Genomic Characteristics of Cat-Borne Campylobacter felis sp. nov. and Sheep-Borne Campylobacter ovis sp. nov.</title>
        <authorList>
            <person name="Wang H."/>
            <person name="Li Y."/>
            <person name="Gu Y."/>
            <person name="Zhou G."/>
            <person name="Chen X."/>
            <person name="Zhang X."/>
            <person name="Shao Z."/>
            <person name="Zhang J."/>
            <person name="Zhang M."/>
        </authorList>
    </citation>
    <scope>NUCLEOTIDE SEQUENCE</scope>
    <source>
        <strain evidence="1">XJK33-1</strain>
    </source>
</reference>
<protein>
    <submittedName>
        <fullName evidence="1">DUF2972 domain-containing protein</fullName>
    </submittedName>
</protein>
<keyword evidence="2" id="KW-1185">Reference proteome</keyword>
<name>A0ABT7I513_9BACT</name>
<sequence>MIINPNSATQRIKNHLSYKLGQELIKYNTGGGGVISLLFKLYHIKKTHHKYLKIYQQITEIFPQLHYPALENCEDYKESLKYKFHLSYLLGEVFIKALKKWHKGGLLRLNKDFKKAYENFKFYQIFFSQNPNVELLTLEFCASHKDLFFKYCPDLQNLMQDHKDYLALKETLIINIPFVLKHFKRVKEWLNSKKFKEKYEDINHPYPPILNPDILNELLAIKYDEKCDKQNLKDHLQQQALKLNLSKEVLAYINAGFDYRLISAELAWELNLPLPRKYEFVLVAAHGTGSKALGIFFKLCQTIWIECTENGKESFIYFFNCLILNSGYKFLAFQCLPTEYKKLLALMNHNVDYLFLVRDPFEIWTSYSNHRIKNDSFNKTININDNLYEALNVFLYLSSWADKPLMVDEKNEDTWARLDERNMNCRSCAFEGSIIKYAKNCKNIYYIQTKDLHKDKAFETMKYLGKTFSFDVPNSPKLFEEQRIGDLNIFFPRTILFDNKFNLTIEIQTIYMNYDENIFTDIKTLIYPKDGTFFNEIVLLYEKKKMEFLTKFQIKQLVEYFKKFSMAIKERLEIEFKNRIKPEDHLKVFQKSSKTRTKLKEIYDREFQFIKTHRPDIVDSWKYYKEFEKMCEDFKE</sequence>
<evidence type="ECO:0000313" key="2">
    <source>
        <dbReference type="Proteomes" id="UP001176223"/>
    </source>
</evidence>